<proteinExistence type="predicted"/>
<dbReference type="AlphaFoldDB" id="B9YE59"/>
<dbReference type="HOGENOM" id="CLU_3184569_0_0_9"/>
<sequence>MLGSEDITNCLLFKINITRNTRLRGIGLIGMVAAMTEKKALNPAEF</sequence>
<dbReference type="STRING" id="545696.HOLDEFILI_04133"/>
<reference evidence="1 2" key="1">
    <citation type="submission" date="2008-12" db="EMBL/GenBank/DDBJ databases">
        <authorList>
            <person name="Fulton L."/>
            <person name="Clifton S."/>
            <person name="Fulton B."/>
            <person name="Xu J."/>
            <person name="Minx P."/>
            <person name="Pepin K.H."/>
            <person name="Johnson M."/>
            <person name="Bhonagiri V."/>
            <person name="Nash W.E."/>
            <person name="Mardis E.R."/>
            <person name="Wilson R.K."/>
        </authorList>
    </citation>
    <scope>NUCLEOTIDE SEQUENCE [LARGE SCALE GENOMIC DNA]</scope>
    <source>
        <strain evidence="1 2">DSM 12042</strain>
    </source>
</reference>
<dbReference type="RefSeq" id="WP_006061269.1">
    <property type="nucleotide sequence ID" value="NZ_GG657562.1"/>
</dbReference>
<accession>B9YE59</accession>
<reference evidence="1 2" key="2">
    <citation type="submission" date="2009-02" db="EMBL/GenBank/DDBJ databases">
        <title>Draft genome sequence of Holdemania filiformis DSM 12042.</title>
        <authorList>
            <person name="Sudarsanam P."/>
            <person name="Ley R."/>
            <person name="Guruge J."/>
            <person name="Turnbaugh P.J."/>
            <person name="Mahowald M."/>
            <person name="Liep D."/>
            <person name="Gordon J."/>
        </authorList>
    </citation>
    <scope>NUCLEOTIDE SEQUENCE [LARGE SCALE GENOMIC DNA]</scope>
    <source>
        <strain evidence="1 2">DSM 12042</strain>
    </source>
</reference>
<evidence type="ECO:0000313" key="2">
    <source>
        <dbReference type="Proteomes" id="UP000005950"/>
    </source>
</evidence>
<evidence type="ECO:0000313" key="1">
    <source>
        <dbReference type="EMBL" id="EEF65728.1"/>
    </source>
</evidence>
<gene>
    <name evidence="1" type="ORF">HOLDEFILI_04133</name>
</gene>
<comment type="caution">
    <text evidence="1">The sequence shown here is derived from an EMBL/GenBank/DDBJ whole genome shotgun (WGS) entry which is preliminary data.</text>
</comment>
<name>B9YE59_9FIRM</name>
<organism evidence="1 2">
    <name type="scientific">Holdemania filiformis DSM 12042</name>
    <dbReference type="NCBI Taxonomy" id="545696"/>
    <lineage>
        <taxon>Bacteria</taxon>
        <taxon>Bacillati</taxon>
        <taxon>Bacillota</taxon>
        <taxon>Erysipelotrichia</taxon>
        <taxon>Erysipelotrichales</taxon>
        <taxon>Erysipelotrichaceae</taxon>
        <taxon>Holdemania</taxon>
    </lineage>
</organism>
<dbReference type="EMBL" id="ACCF01000260">
    <property type="protein sequence ID" value="EEF65728.1"/>
    <property type="molecule type" value="Genomic_DNA"/>
</dbReference>
<protein>
    <submittedName>
        <fullName evidence="1">Uncharacterized protein</fullName>
    </submittedName>
</protein>
<dbReference type="Proteomes" id="UP000005950">
    <property type="component" value="Unassembled WGS sequence"/>
</dbReference>